<dbReference type="Proteomes" id="UP000036681">
    <property type="component" value="Unplaced"/>
</dbReference>
<name>A0A0M3IT02_ASCLU</name>
<accession>A0A0M3IT02</accession>
<reference evidence="2" key="1">
    <citation type="submission" date="2017-02" db="UniProtKB">
        <authorList>
            <consortium name="WormBaseParasite"/>
        </authorList>
    </citation>
    <scope>IDENTIFICATION</scope>
</reference>
<protein>
    <submittedName>
        <fullName evidence="2">DUF3077 domain-containing protein</fullName>
    </submittedName>
</protein>
<organism evidence="1 2">
    <name type="scientific">Ascaris lumbricoides</name>
    <name type="common">Giant roundworm</name>
    <dbReference type="NCBI Taxonomy" id="6252"/>
    <lineage>
        <taxon>Eukaryota</taxon>
        <taxon>Metazoa</taxon>
        <taxon>Ecdysozoa</taxon>
        <taxon>Nematoda</taxon>
        <taxon>Chromadorea</taxon>
        <taxon>Rhabditida</taxon>
        <taxon>Spirurina</taxon>
        <taxon>Ascaridomorpha</taxon>
        <taxon>Ascaridoidea</taxon>
        <taxon>Ascarididae</taxon>
        <taxon>Ascaris</taxon>
    </lineage>
</organism>
<dbReference type="AlphaFoldDB" id="A0A0M3IT02"/>
<evidence type="ECO:0000313" key="1">
    <source>
        <dbReference type="Proteomes" id="UP000036681"/>
    </source>
</evidence>
<keyword evidence="1" id="KW-1185">Reference proteome</keyword>
<proteinExistence type="predicted"/>
<dbReference type="WBParaSite" id="ALUE_0002188001-mRNA-1">
    <property type="protein sequence ID" value="ALUE_0002188001-mRNA-1"/>
    <property type="gene ID" value="ALUE_0002188001"/>
</dbReference>
<evidence type="ECO:0000313" key="2">
    <source>
        <dbReference type="WBParaSite" id="ALUE_0002188001-mRNA-1"/>
    </source>
</evidence>
<sequence>MTRLVPINIILLSQSEQCPSTSFSDAFDVVRGHDGGLEASDYASQRMIGLARILLSEVLQVVDADLSKLF</sequence>